<feature type="compositionally biased region" description="Low complexity" evidence="3">
    <location>
        <begin position="616"/>
        <end position="636"/>
    </location>
</feature>
<evidence type="ECO:0000256" key="3">
    <source>
        <dbReference type="SAM" id="MobiDB-lite"/>
    </source>
</evidence>
<dbReference type="CDD" id="cd12276">
    <property type="entry name" value="RRM2_MEI2_EAR1_like"/>
    <property type="match status" value="1"/>
</dbReference>
<feature type="region of interest" description="Disordered" evidence="3">
    <location>
        <begin position="1"/>
        <end position="125"/>
    </location>
</feature>
<dbReference type="InterPro" id="IPR034453">
    <property type="entry name" value="MEI2-like_RRM1"/>
</dbReference>
<feature type="compositionally biased region" description="Gly residues" evidence="3">
    <location>
        <begin position="411"/>
        <end position="422"/>
    </location>
</feature>
<dbReference type="RefSeq" id="XP_041230144.1">
    <property type="nucleotide sequence ID" value="XM_041370210.1"/>
</dbReference>
<dbReference type="AlphaFoldDB" id="A0AAD4EE45"/>
<dbReference type="SMART" id="SM00360">
    <property type="entry name" value="RRM"/>
    <property type="match status" value="2"/>
</dbReference>
<feature type="compositionally biased region" description="Pro residues" evidence="3">
    <location>
        <begin position="637"/>
        <end position="662"/>
    </location>
</feature>
<dbReference type="PROSITE" id="PS50102">
    <property type="entry name" value="RRM"/>
    <property type="match status" value="1"/>
</dbReference>
<dbReference type="InterPro" id="IPR012677">
    <property type="entry name" value="Nucleotide-bd_a/b_plait_sf"/>
</dbReference>
<evidence type="ECO:0000259" key="4">
    <source>
        <dbReference type="PROSITE" id="PS50102"/>
    </source>
</evidence>
<keyword evidence="1 2" id="KW-0694">RNA-binding</keyword>
<feature type="compositionally biased region" description="Polar residues" evidence="3">
    <location>
        <begin position="84"/>
        <end position="98"/>
    </location>
</feature>
<feature type="compositionally biased region" description="Polar residues" evidence="3">
    <location>
        <begin position="105"/>
        <end position="118"/>
    </location>
</feature>
<evidence type="ECO:0000313" key="5">
    <source>
        <dbReference type="EMBL" id="KAG1904569.1"/>
    </source>
</evidence>
<feature type="compositionally biased region" description="Basic and acidic residues" evidence="3">
    <location>
        <begin position="384"/>
        <end position="410"/>
    </location>
</feature>
<dbReference type="Pfam" id="PF00076">
    <property type="entry name" value="RRM_1"/>
    <property type="match status" value="1"/>
</dbReference>
<organism evidence="5 6">
    <name type="scientific">Suillus fuscotomentosus</name>
    <dbReference type="NCBI Taxonomy" id="1912939"/>
    <lineage>
        <taxon>Eukaryota</taxon>
        <taxon>Fungi</taxon>
        <taxon>Dikarya</taxon>
        <taxon>Basidiomycota</taxon>
        <taxon>Agaricomycotina</taxon>
        <taxon>Agaricomycetes</taxon>
        <taxon>Agaricomycetidae</taxon>
        <taxon>Boletales</taxon>
        <taxon>Suillineae</taxon>
        <taxon>Suillaceae</taxon>
        <taxon>Suillus</taxon>
    </lineage>
</organism>
<dbReference type="InterPro" id="IPR035979">
    <property type="entry name" value="RBD_domain_sf"/>
</dbReference>
<feature type="region of interest" description="Disordered" evidence="3">
    <location>
        <begin position="341"/>
        <end position="679"/>
    </location>
</feature>
<gene>
    <name evidence="5" type="ORF">F5891DRAFT_1275532</name>
</gene>
<feature type="compositionally biased region" description="Pro residues" evidence="3">
    <location>
        <begin position="530"/>
        <end position="581"/>
    </location>
</feature>
<feature type="compositionally biased region" description="Polar residues" evidence="3">
    <location>
        <begin position="588"/>
        <end position="599"/>
    </location>
</feature>
<sequence>MNRHHPYGGVYENPANRRGGPPGPGPDRSYHHRGGASRGRGFGRGRGGQGGQGAPGGHFGNYDGGVSNTYDQGPPQGDMGLYNNYDSGSQDPFYQNGSGNYGSGMPSTQFNTQTQSDGYAQGYGNYEDGSDANYDEGGFGMRPQRRTVRRERDDKVHDSIIEERIQRERPCRTLFIRNIKYETNSEDVRRSFEEHGDIKTFFDLIATRGMVFVTFYDIRAAERARDRLQGSEISGRPIDVHYSLPRDDQKQGGDRDKNQQFQGNLIVTLKDSVQTIDDNEVRRKFQQFGDVKSVTPVGDRADQRYVEFYDIRACDEAFDRLRHQGLQDGTMDITYAWEESEISGPPTQRREQKFDGGRDWDDGGRGFRGRGRGRGRGGGGRGRGSFEDWDRRDDFGRDRDRGRFEEDYRGGGRGGGGGGRGGYGDRFDSRGPFSSGLGSGSGSYNEPANVVTYNQPPPAISQYNQPPPAVTQYNQTPPAAPQYNQPPPVATQYHQPPPSANQTGTGDRLEQARKVQQLLAALKQPQNGTAPPPTMQQGPPAPAPPPSSLGMPPPPPHQNSYYAPPPIQQPAAPYPPPPGPSANPYAQMPSQTPTPQPGQVHTGIPSLPPNILALLQQSQGQQGQGTAPQQMQSQYGMPPPPPQSMMSPPPMSSMPPGAPQPGTPNYQQLMAILASQKRS</sequence>
<dbReference type="EMBL" id="JABBWK010000009">
    <property type="protein sequence ID" value="KAG1904569.1"/>
    <property type="molecule type" value="Genomic_DNA"/>
</dbReference>
<reference evidence="5" key="1">
    <citation type="journal article" date="2020" name="New Phytol.">
        <title>Comparative genomics reveals dynamic genome evolution in host specialist ectomycorrhizal fungi.</title>
        <authorList>
            <person name="Lofgren L.A."/>
            <person name="Nguyen N.H."/>
            <person name="Vilgalys R."/>
            <person name="Ruytinx J."/>
            <person name="Liao H.L."/>
            <person name="Branco S."/>
            <person name="Kuo A."/>
            <person name="LaButti K."/>
            <person name="Lipzen A."/>
            <person name="Andreopoulos W."/>
            <person name="Pangilinan J."/>
            <person name="Riley R."/>
            <person name="Hundley H."/>
            <person name="Na H."/>
            <person name="Barry K."/>
            <person name="Grigoriev I.V."/>
            <person name="Stajich J.E."/>
            <person name="Kennedy P.G."/>
        </authorList>
    </citation>
    <scope>NUCLEOTIDE SEQUENCE</scope>
    <source>
        <strain evidence="5">FC203</strain>
    </source>
</reference>
<evidence type="ECO:0000256" key="2">
    <source>
        <dbReference type="PROSITE-ProRule" id="PRU00176"/>
    </source>
</evidence>
<name>A0AAD4EE45_9AGAM</name>
<comment type="caution">
    <text evidence="5">The sequence shown here is derived from an EMBL/GenBank/DDBJ whole genome shotgun (WGS) entry which is preliminary data.</text>
</comment>
<feature type="domain" description="RRM" evidence="4">
    <location>
        <begin position="172"/>
        <end position="245"/>
    </location>
</feature>
<dbReference type="Gene3D" id="3.30.70.330">
    <property type="match status" value="2"/>
</dbReference>
<accession>A0AAD4EE45</accession>
<keyword evidence="6" id="KW-1185">Reference proteome</keyword>
<feature type="compositionally biased region" description="Pro residues" evidence="3">
    <location>
        <begin position="478"/>
        <end position="499"/>
    </location>
</feature>
<feature type="compositionally biased region" description="Pro residues" evidence="3">
    <location>
        <begin position="455"/>
        <end position="469"/>
    </location>
</feature>
<dbReference type="Proteomes" id="UP001195769">
    <property type="component" value="Unassembled WGS sequence"/>
</dbReference>
<feature type="region of interest" description="Disordered" evidence="3">
    <location>
        <begin position="237"/>
        <end position="261"/>
    </location>
</feature>
<dbReference type="GeneID" id="64664508"/>
<dbReference type="SUPFAM" id="SSF54928">
    <property type="entry name" value="RNA-binding domain, RBD"/>
    <property type="match status" value="1"/>
</dbReference>
<proteinExistence type="predicted"/>
<dbReference type="CDD" id="cd12524">
    <property type="entry name" value="RRM1_MEI2_like"/>
    <property type="match status" value="1"/>
</dbReference>
<protein>
    <recommendedName>
        <fullName evidence="4">RRM domain-containing protein</fullName>
    </recommendedName>
</protein>
<dbReference type="GO" id="GO:0003723">
    <property type="term" value="F:RNA binding"/>
    <property type="evidence" value="ECO:0007669"/>
    <property type="project" value="UniProtKB-UniRule"/>
</dbReference>
<dbReference type="PANTHER" id="PTHR23189">
    <property type="entry name" value="RNA RECOGNITION MOTIF-CONTAINING"/>
    <property type="match status" value="1"/>
</dbReference>
<feature type="compositionally biased region" description="Basic and acidic residues" evidence="3">
    <location>
        <begin position="348"/>
        <end position="365"/>
    </location>
</feature>
<evidence type="ECO:0000313" key="6">
    <source>
        <dbReference type="Proteomes" id="UP001195769"/>
    </source>
</evidence>
<dbReference type="InterPro" id="IPR000504">
    <property type="entry name" value="RRM_dom"/>
</dbReference>
<feature type="compositionally biased region" description="Basic and acidic residues" evidence="3">
    <location>
        <begin position="244"/>
        <end position="258"/>
    </location>
</feature>
<feature type="compositionally biased region" description="Gly residues" evidence="3">
    <location>
        <begin position="36"/>
        <end position="63"/>
    </location>
</feature>
<evidence type="ECO:0000256" key="1">
    <source>
        <dbReference type="ARBA" id="ARBA00022884"/>
    </source>
</evidence>